<feature type="region of interest" description="Disordered" evidence="1">
    <location>
        <begin position="22"/>
        <end position="77"/>
    </location>
</feature>
<dbReference type="Proteomes" id="UP001054837">
    <property type="component" value="Unassembled WGS sequence"/>
</dbReference>
<evidence type="ECO:0000313" key="3">
    <source>
        <dbReference type="Proteomes" id="UP001054837"/>
    </source>
</evidence>
<gene>
    <name evidence="2" type="ORF">CDAR_110551</name>
</gene>
<protein>
    <submittedName>
        <fullName evidence="2">Uncharacterized protein</fullName>
    </submittedName>
</protein>
<dbReference type="EMBL" id="BPLQ01004630">
    <property type="protein sequence ID" value="GIY09414.1"/>
    <property type="molecule type" value="Genomic_DNA"/>
</dbReference>
<comment type="caution">
    <text evidence="2">The sequence shown here is derived from an EMBL/GenBank/DDBJ whole genome shotgun (WGS) entry which is preliminary data.</text>
</comment>
<dbReference type="AlphaFoldDB" id="A0AAV4QMB7"/>
<feature type="compositionally biased region" description="Acidic residues" evidence="1">
    <location>
        <begin position="48"/>
        <end position="59"/>
    </location>
</feature>
<feature type="region of interest" description="Disordered" evidence="1">
    <location>
        <begin position="102"/>
        <end position="127"/>
    </location>
</feature>
<reference evidence="2 3" key="1">
    <citation type="submission" date="2021-06" db="EMBL/GenBank/DDBJ databases">
        <title>Caerostris darwini draft genome.</title>
        <authorList>
            <person name="Kono N."/>
            <person name="Arakawa K."/>
        </authorList>
    </citation>
    <scope>NUCLEOTIDE SEQUENCE [LARGE SCALE GENOMIC DNA]</scope>
</reference>
<feature type="compositionally biased region" description="Pro residues" evidence="1">
    <location>
        <begin position="33"/>
        <end position="42"/>
    </location>
</feature>
<sequence>MEIHLNFVNRIVVIFQSFQSNPEAAEAQHPSLQHPPQPPPQQDHPGDESEYESEGDGDLSDDHTMNQHHLSDTTEQEAIIARIKQRQEMEDRYRMAMRDELRYSPDPNRAGNGNSKSGTPSPDASGQQYLYAANHPFSATFFNPSHMAAAQAAVAMATGRHLTPAPLSGGSSSHGSETPPNNGIGGAASPKGAAGETDQSKYTFEEQFKQVRTLFQHV</sequence>
<evidence type="ECO:0000313" key="2">
    <source>
        <dbReference type="EMBL" id="GIY09414.1"/>
    </source>
</evidence>
<keyword evidence="3" id="KW-1185">Reference proteome</keyword>
<feature type="region of interest" description="Disordered" evidence="1">
    <location>
        <begin position="163"/>
        <end position="201"/>
    </location>
</feature>
<evidence type="ECO:0000256" key="1">
    <source>
        <dbReference type="SAM" id="MobiDB-lite"/>
    </source>
</evidence>
<feature type="compositionally biased region" description="Polar residues" evidence="1">
    <location>
        <begin position="111"/>
        <end position="127"/>
    </location>
</feature>
<proteinExistence type="predicted"/>
<feature type="compositionally biased region" description="Basic and acidic residues" evidence="1">
    <location>
        <begin position="60"/>
        <end position="72"/>
    </location>
</feature>
<accession>A0AAV4QMB7</accession>
<feature type="compositionally biased region" description="Polar residues" evidence="1">
    <location>
        <begin position="169"/>
        <end position="181"/>
    </location>
</feature>
<name>A0AAV4QMB7_9ARAC</name>
<organism evidence="2 3">
    <name type="scientific">Caerostris darwini</name>
    <dbReference type="NCBI Taxonomy" id="1538125"/>
    <lineage>
        <taxon>Eukaryota</taxon>
        <taxon>Metazoa</taxon>
        <taxon>Ecdysozoa</taxon>
        <taxon>Arthropoda</taxon>
        <taxon>Chelicerata</taxon>
        <taxon>Arachnida</taxon>
        <taxon>Araneae</taxon>
        <taxon>Araneomorphae</taxon>
        <taxon>Entelegynae</taxon>
        <taxon>Araneoidea</taxon>
        <taxon>Araneidae</taxon>
        <taxon>Caerostris</taxon>
    </lineage>
</organism>